<dbReference type="EMBL" id="OGUS01000064">
    <property type="protein sequence ID" value="SPC06462.1"/>
    <property type="molecule type" value="Genomic_DNA"/>
</dbReference>
<accession>A0A375FR21</accession>
<gene>
    <name evidence="2" type="ORF">CO2235_U590038</name>
</gene>
<dbReference type="AlphaFoldDB" id="A0A375FR21"/>
<name>A0A375FR21_9BURK</name>
<evidence type="ECO:0000313" key="2">
    <source>
        <dbReference type="EMBL" id="SPC06462.1"/>
    </source>
</evidence>
<feature type="compositionally biased region" description="Basic and acidic residues" evidence="1">
    <location>
        <begin position="38"/>
        <end position="54"/>
    </location>
</feature>
<comment type="caution">
    <text evidence="2">The sequence shown here is derived from an EMBL/GenBank/DDBJ whole genome shotgun (WGS) entry which is preliminary data.</text>
</comment>
<dbReference type="Proteomes" id="UP000256862">
    <property type="component" value="Unassembled WGS sequence"/>
</dbReference>
<evidence type="ECO:0000256" key="1">
    <source>
        <dbReference type="SAM" id="MobiDB-lite"/>
    </source>
</evidence>
<evidence type="ECO:0000313" key="3">
    <source>
        <dbReference type="Proteomes" id="UP000256862"/>
    </source>
</evidence>
<proteinExistence type="predicted"/>
<protein>
    <submittedName>
        <fullName evidence="2">Uncharacterized protein</fullName>
    </submittedName>
</protein>
<sequence length="117" mass="12067">MATGASAGVAGANAYNEAGDHDFAPASLDVGNCRHAKQAGDNRDTDEAGKEGKAPGHVMAWQAQQAADDAADACDSAIEQHQHGCRSANEDASCHGLPRREVGKVNQHVASSFLAQN</sequence>
<feature type="region of interest" description="Disordered" evidence="1">
    <location>
        <begin position="34"/>
        <end position="54"/>
    </location>
</feature>
<organism evidence="2 3">
    <name type="scientific">Cupriavidus oxalaticus</name>
    <dbReference type="NCBI Taxonomy" id="96344"/>
    <lineage>
        <taxon>Bacteria</taxon>
        <taxon>Pseudomonadati</taxon>
        <taxon>Pseudomonadota</taxon>
        <taxon>Betaproteobacteria</taxon>
        <taxon>Burkholderiales</taxon>
        <taxon>Burkholderiaceae</taxon>
        <taxon>Cupriavidus</taxon>
    </lineage>
</organism>
<reference evidence="3" key="1">
    <citation type="submission" date="2018-01" db="EMBL/GenBank/DDBJ databases">
        <authorList>
            <person name="Gaut B.S."/>
            <person name="Morton B.R."/>
            <person name="Clegg M.T."/>
            <person name="Duvall M.R."/>
        </authorList>
    </citation>
    <scope>NUCLEOTIDE SEQUENCE [LARGE SCALE GENOMIC DNA]</scope>
</reference>